<dbReference type="InterPro" id="IPR000477">
    <property type="entry name" value="RT_dom"/>
</dbReference>
<accession>A0A0J7KJU9</accession>
<evidence type="ECO:0000256" key="7">
    <source>
        <dbReference type="ARBA" id="ARBA00022918"/>
    </source>
</evidence>
<dbReference type="GO" id="GO:0004519">
    <property type="term" value="F:endonuclease activity"/>
    <property type="evidence" value="ECO:0007669"/>
    <property type="project" value="UniProtKB-KW"/>
</dbReference>
<organism evidence="12 13">
    <name type="scientific">Lasius niger</name>
    <name type="common">Black garden ant</name>
    <dbReference type="NCBI Taxonomy" id="67767"/>
    <lineage>
        <taxon>Eukaryota</taxon>
        <taxon>Metazoa</taxon>
        <taxon>Ecdysozoa</taxon>
        <taxon>Arthropoda</taxon>
        <taxon>Hexapoda</taxon>
        <taxon>Insecta</taxon>
        <taxon>Pterygota</taxon>
        <taxon>Neoptera</taxon>
        <taxon>Endopterygota</taxon>
        <taxon>Hymenoptera</taxon>
        <taxon>Apocrita</taxon>
        <taxon>Aculeata</taxon>
        <taxon>Formicoidea</taxon>
        <taxon>Formicidae</taxon>
        <taxon>Formicinae</taxon>
        <taxon>Lasius</taxon>
        <taxon>Lasius</taxon>
    </lineage>
</organism>
<feature type="domain" description="Reverse transcriptase" evidence="9">
    <location>
        <begin position="92"/>
        <end position="242"/>
    </location>
</feature>
<dbReference type="Proteomes" id="UP000036403">
    <property type="component" value="Unassembled WGS sequence"/>
</dbReference>
<dbReference type="PANTHER" id="PTHR37984">
    <property type="entry name" value="PROTEIN CBG26694"/>
    <property type="match status" value="1"/>
</dbReference>
<evidence type="ECO:0000256" key="2">
    <source>
        <dbReference type="ARBA" id="ARBA00022679"/>
    </source>
</evidence>
<dbReference type="GO" id="GO:0003964">
    <property type="term" value="F:RNA-directed DNA polymerase activity"/>
    <property type="evidence" value="ECO:0007669"/>
    <property type="project" value="UniProtKB-KW"/>
</dbReference>
<evidence type="ECO:0000259" key="9">
    <source>
        <dbReference type="Pfam" id="PF00078"/>
    </source>
</evidence>
<dbReference type="Gene3D" id="1.10.340.70">
    <property type="match status" value="1"/>
</dbReference>
<dbReference type="Pfam" id="PF17917">
    <property type="entry name" value="RT_RNaseH"/>
    <property type="match status" value="1"/>
</dbReference>
<evidence type="ECO:0000256" key="8">
    <source>
        <dbReference type="SAM" id="MobiDB-lite"/>
    </source>
</evidence>
<feature type="region of interest" description="Disordered" evidence="8">
    <location>
        <begin position="509"/>
        <end position="536"/>
    </location>
</feature>
<evidence type="ECO:0000259" key="10">
    <source>
        <dbReference type="Pfam" id="PF17917"/>
    </source>
</evidence>
<feature type="region of interest" description="Disordered" evidence="8">
    <location>
        <begin position="579"/>
        <end position="614"/>
    </location>
</feature>
<dbReference type="CDD" id="cd01647">
    <property type="entry name" value="RT_LTR"/>
    <property type="match status" value="1"/>
</dbReference>
<sequence length="614" mass="70863">MTGGLAPRKVDEEQLLIAFFAHELAEFDNVHGLTDRTQHYIRLRDPTPIKQRYRPRNPAMQAVIDKEVEEMEAVGVIKPSRSTWSSPVVMVKKDGKYQFCIDFRKVNDVTEKDAYPLPQVTATLDKLRGARYLSTLNLKNRYWQVPLTPRLITAFTIPGRGLFQFRVMPFGLHSTPATFQRLLDTIIGPALEPHVFVYLDDIIVISRTFDEHLQLLAKVFRRLRDAWLRLNPAKCRFCVDQLKHVVNRHGIRTDPEKTWGLEEDTSFRTLKKTLTSAPVLACPDFTRRFVLQTDASISGLGAVLTQHFEAGKRVIAYASRTLNEAERNYSATELECLAIVWGIRRMKDYLKGYAFTVVTDHQSLKWLQRLEAPSGRLARWLFELQQYDFDVKYRRGTLNRVADALSRQPETCAAALLQCRWYRRLYDEISRDPDSRLDYRIEDGRLRRHVLHSLNFKEDLAANQWKECIPKERRNELLQRYHNAPTAGHLGIAKTIARIAERYYWPEKNSTAPRNHRTRPELPKMSSAQGQPDGLGRHLARNERIETMGTGHGRPRGPTATVSPRPHVAVCHARSLHKVDRTNTITARHRQKHDPGDHREDRAATRPTGLTSVR</sequence>
<feature type="compositionally biased region" description="Basic and acidic residues" evidence="8">
    <location>
        <begin position="593"/>
        <end position="604"/>
    </location>
</feature>
<evidence type="ECO:0000256" key="3">
    <source>
        <dbReference type="ARBA" id="ARBA00022695"/>
    </source>
</evidence>
<dbReference type="CDD" id="cd09274">
    <property type="entry name" value="RNase_HI_RT_Ty3"/>
    <property type="match status" value="1"/>
</dbReference>
<keyword evidence="6" id="KW-0378">Hydrolase</keyword>
<dbReference type="Gene3D" id="3.30.70.270">
    <property type="match status" value="1"/>
</dbReference>
<dbReference type="EC" id="2.7.7.49" evidence="1"/>
<proteinExistence type="predicted"/>
<dbReference type="STRING" id="67767.A0A0J7KJU9"/>
<name>A0A0J7KJU9_LASNI</name>
<dbReference type="EMBL" id="LBMM01006320">
    <property type="protein sequence ID" value="KMQ90703.1"/>
    <property type="molecule type" value="Genomic_DNA"/>
</dbReference>
<evidence type="ECO:0000313" key="13">
    <source>
        <dbReference type="Proteomes" id="UP000036403"/>
    </source>
</evidence>
<dbReference type="AlphaFoldDB" id="A0A0J7KJU9"/>
<keyword evidence="4" id="KW-0540">Nuclease</keyword>
<protein>
    <recommendedName>
        <fullName evidence="1">RNA-directed DNA polymerase</fullName>
        <ecNumber evidence="1">2.7.7.49</ecNumber>
    </recommendedName>
</protein>
<keyword evidence="3" id="KW-0548">Nucleotidyltransferase</keyword>
<dbReference type="PaxDb" id="67767-A0A0J7KJU9"/>
<keyword evidence="13" id="KW-1185">Reference proteome</keyword>
<dbReference type="InterPro" id="IPR043128">
    <property type="entry name" value="Rev_trsase/Diguanyl_cyclase"/>
</dbReference>
<evidence type="ECO:0000256" key="6">
    <source>
        <dbReference type="ARBA" id="ARBA00022801"/>
    </source>
</evidence>
<evidence type="ECO:0000256" key="4">
    <source>
        <dbReference type="ARBA" id="ARBA00022722"/>
    </source>
</evidence>
<evidence type="ECO:0000313" key="12">
    <source>
        <dbReference type="EMBL" id="KMQ90703.1"/>
    </source>
</evidence>
<dbReference type="InterPro" id="IPR041588">
    <property type="entry name" value="Integrase_H2C2"/>
</dbReference>
<dbReference type="InterPro" id="IPR043502">
    <property type="entry name" value="DNA/RNA_pol_sf"/>
</dbReference>
<keyword evidence="5" id="KW-0255">Endonuclease</keyword>
<gene>
    <name evidence="12" type="ORF">RF55_9512</name>
</gene>
<feature type="domain" description="Reverse transcriptase RNase H-like" evidence="10">
    <location>
        <begin position="284"/>
        <end position="387"/>
    </location>
</feature>
<evidence type="ECO:0000259" key="11">
    <source>
        <dbReference type="Pfam" id="PF17921"/>
    </source>
</evidence>
<dbReference type="SUPFAM" id="SSF56672">
    <property type="entry name" value="DNA/RNA polymerases"/>
    <property type="match status" value="1"/>
</dbReference>
<dbReference type="Gene3D" id="3.10.10.10">
    <property type="entry name" value="HIV Type 1 Reverse Transcriptase, subunit A, domain 1"/>
    <property type="match status" value="1"/>
</dbReference>
<dbReference type="Gene3D" id="3.10.20.370">
    <property type="match status" value="1"/>
</dbReference>
<evidence type="ECO:0000256" key="5">
    <source>
        <dbReference type="ARBA" id="ARBA00022759"/>
    </source>
</evidence>
<evidence type="ECO:0000256" key="1">
    <source>
        <dbReference type="ARBA" id="ARBA00012493"/>
    </source>
</evidence>
<comment type="caution">
    <text evidence="12">The sequence shown here is derived from an EMBL/GenBank/DDBJ whole genome shotgun (WGS) entry which is preliminary data.</text>
</comment>
<dbReference type="Pfam" id="PF00078">
    <property type="entry name" value="RVT_1"/>
    <property type="match status" value="1"/>
</dbReference>
<dbReference type="OrthoDB" id="7700898at2759"/>
<keyword evidence="2" id="KW-0808">Transferase</keyword>
<feature type="domain" description="Integrase zinc-binding" evidence="11">
    <location>
        <begin position="469"/>
        <end position="507"/>
    </location>
</feature>
<dbReference type="Pfam" id="PF17921">
    <property type="entry name" value="Integrase_H2C2"/>
    <property type="match status" value="1"/>
</dbReference>
<reference evidence="12 13" key="1">
    <citation type="submission" date="2015-04" db="EMBL/GenBank/DDBJ databases">
        <title>Lasius niger genome sequencing.</title>
        <authorList>
            <person name="Konorov E.A."/>
            <person name="Nikitin M.A."/>
            <person name="Kirill M.V."/>
            <person name="Chang P."/>
        </authorList>
    </citation>
    <scope>NUCLEOTIDE SEQUENCE [LARGE SCALE GENOMIC DNA]</scope>
    <source>
        <tissue evidence="12">Whole</tissue>
    </source>
</reference>
<dbReference type="FunFam" id="3.10.20.370:FF:000001">
    <property type="entry name" value="Retrovirus-related Pol polyprotein from transposon 17.6-like protein"/>
    <property type="match status" value="1"/>
</dbReference>
<keyword evidence="7" id="KW-0695">RNA-directed DNA polymerase</keyword>
<dbReference type="PANTHER" id="PTHR37984:SF5">
    <property type="entry name" value="PROTEIN NYNRIN-LIKE"/>
    <property type="match status" value="1"/>
</dbReference>
<dbReference type="InterPro" id="IPR041373">
    <property type="entry name" value="RT_RNaseH"/>
</dbReference>
<dbReference type="InterPro" id="IPR050951">
    <property type="entry name" value="Retrovirus_Pol_polyprotein"/>
</dbReference>
<dbReference type="GO" id="GO:0016787">
    <property type="term" value="F:hydrolase activity"/>
    <property type="evidence" value="ECO:0007669"/>
    <property type="project" value="UniProtKB-KW"/>
</dbReference>